<dbReference type="RefSeq" id="WP_318955633.1">
    <property type="nucleotide sequence ID" value="NZ_CP137555.1"/>
</dbReference>
<dbReference type="Proteomes" id="UP001302477">
    <property type="component" value="Chromosome"/>
</dbReference>
<proteinExistence type="predicted"/>
<name>A0AAU0N4K3_9GAMM</name>
<sequence length="234" mass="24887">MAAIVSGSVLAMAISAGAIAQDSGPSLSANLGVVSDYKFRGVSQSDTGPAIQGGVDLDMGNGFYLGTWASQVDFAYGTDETDFEQDFYGGYSGETAGGMGYDVGYIYYAYHGSSQDEDYQEVYGSVSFGDLSLGFAYSDDYWYQAGEFVYLNAGYSFSLANDITLDLSAGLNLFDEEIFLSESDSYIDYSVSIGKEFGGLALSASLVGTDASKAECYNLDWCEATVLAGATYSW</sequence>
<reference evidence="2 3" key="1">
    <citation type="submission" date="2023-10" db="EMBL/GenBank/DDBJ databases">
        <title>Description of Microbulbifer bruguierae sp. nov., isolated from the sediments of mangrove plant Bruguiera sexangula and comparative genomic analyses of the genus Microbulbifer.</title>
        <authorList>
            <person name="Long M."/>
        </authorList>
    </citation>
    <scope>NUCLEOTIDE SEQUENCE [LARGE SCALE GENOMIC DNA]</scope>
    <source>
        <strain evidence="2 3">SPO729</strain>
    </source>
</reference>
<feature type="chain" id="PRO_5043423222" evidence="1">
    <location>
        <begin position="21"/>
        <end position="234"/>
    </location>
</feature>
<accession>A0AAU0N4K3</accession>
<feature type="signal peptide" evidence="1">
    <location>
        <begin position="1"/>
        <end position="20"/>
    </location>
</feature>
<keyword evidence="1" id="KW-0732">Signal</keyword>
<protein>
    <submittedName>
        <fullName evidence="2">TorF family putative porin</fullName>
    </submittedName>
</protein>
<organism evidence="2 3">
    <name type="scientific">Microbulbifer pacificus</name>
    <dbReference type="NCBI Taxonomy" id="407164"/>
    <lineage>
        <taxon>Bacteria</taxon>
        <taxon>Pseudomonadati</taxon>
        <taxon>Pseudomonadota</taxon>
        <taxon>Gammaproteobacteria</taxon>
        <taxon>Cellvibrionales</taxon>
        <taxon>Microbulbiferaceae</taxon>
        <taxon>Microbulbifer</taxon>
    </lineage>
</organism>
<dbReference type="AlphaFoldDB" id="A0AAU0N4K3"/>
<evidence type="ECO:0000313" key="3">
    <source>
        <dbReference type="Proteomes" id="UP001302477"/>
    </source>
</evidence>
<dbReference type="KEGG" id="mpaf:R5R33_08730"/>
<dbReference type="NCBIfam" id="TIGR02001">
    <property type="entry name" value="gcw_chp"/>
    <property type="match status" value="1"/>
</dbReference>
<dbReference type="Pfam" id="PF09694">
    <property type="entry name" value="Gcw_chp"/>
    <property type="match status" value="1"/>
</dbReference>
<evidence type="ECO:0000313" key="2">
    <source>
        <dbReference type="EMBL" id="WOX07204.1"/>
    </source>
</evidence>
<dbReference type="InterPro" id="IPR010239">
    <property type="entry name" value="CHP02001"/>
</dbReference>
<dbReference type="EMBL" id="CP137555">
    <property type="protein sequence ID" value="WOX07204.1"/>
    <property type="molecule type" value="Genomic_DNA"/>
</dbReference>
<keyword evidence="3" id="KW-1185">Reference proteome</keyword>
<gene>
    <name evidence="2" type="ORF">R5R33_08730</name>
</gene>
<evidence type="ECO:0000256" key="1">
    <source>
        <dbReference type="SAM" id="SignalP"/>
    </source>
</evidence>